<evidence type="ECO:0000313" key="2">
    <source>
        <dbReference type="Proteomes" id="UP000199149"/>
    </source>
</evidence>
<evidence type="ECO:0000313" key="1">
    <source>
        <dbReference type="EMBL" id="SFN22403.1"/>
    </source>
</evidence>
<dbReference type="AlphaFoldDB" id="A0A1I4XA85"/>
<gene>
    <name evidence="1" type="ORF">SAMN05421738_108157</name>
</gene>
<keyword evidence="2" id="KW-1185">Reference proteome</keyword>
<dbReference type="InterPro" id="IPR036525">
    <property type="entry name" value="Tubulin/FtsZ_GTPase_sf"/>
</dbReference>
<evidence type="ECO:0008006" key="3">
    <source>
        <dbReference type="Google" id="ProtNLM"/>
    </source>
</evidence>
<accession>A0A1I4XA85</accession>
<proteinExistence type="predicted"/>
<reference evidence="2" key="1">
    <citation type="submission" date="2016-10" db="EMBL/GenBank/DDBJ databases">
        <authorList>
            <person name="Varghese N."/>
            <person name="Submissions S."/>
        </authorList>
    </citation>
    <scope>NUCLEOTIDE SEQUENCE [LARGE SCALE GENOMIC DNA]</scope>
    <source>
        <strain evidence="2">XJ109</strain>
    </source>
</reference>
<protein>
    <recommendedName>
        <fullName evidence="3">Tubulin/FtsZ family, GTPase domain</fullName>
    </recommendedName>
</protein>
<dbReference type="Proteomes" id="UP000199149">
    <property type="component" value="Unassembled WGS sequence"/>
</dbReference>
<organism evidence="1 2">
    <name type="scientific">Algoriella xinjiangensis</name>
    <dbReference type="NCBI Taxonomy" id="684065"/>
    <lineage>
        <taxon>Bacteria</taxon>
        <taxon>Pseudomonadati</taxon>
        <taxon>Bacteroidota</taxon>
        <taxon>Flavobacteriia</taxon>
        <taxon>Flavobacteriales</taxon>
        <taxon>Weeksellaceae</taxon>
        <taxon>Algoriella</taxon>
    </lineage>
</organism>
<dbReference type="Gene3D" id="3.40.50.1440">
    <property type="entry name" value="Tubulin/FtsZ, GTPase domain"/>
    <property type="match status" value="1"/>
</dbReference>
<name>A0A1I4XA85_9FLAO</name>
<sequence>MAKLYVFGIGGTGARTIKSLTMLLAAGVESNYEIIPILIDPDKSAADVNRTKKILNDYKIIQEKSNQSKKSLFFKNKIGTLGNVVNTKHGNTMDNDNFVMNIPGIEGGRFKDFIDYSNLDPTNQVLTDLLFSKDNLDLDLEVGFKGNPNIGSVVLNGFTNSQFYQYFADVFEPDDRIFIISSIFGGTGSAGFPLLLKNLRTGMIGGKHYNHIKNAVIGAITVQPYFKLETDSSSVIDSHGFNAKAKAALHYYHNNITGNKSINALYYIGDNGDNLYKNKEGGTEQKNDAHFIELASALSIIDFAHNQNLQTTDGIAVEPSYLEFGIKNNLSTISFKDLSDKTNFLIKESLTRFFYFNIFCKDKLRDNLDKPFASDGAHKIDQNFLNQPYYYTLSDFFKSFRIWLGELQRNNISFSPFLVEFKTDSSGINVEDIKDINSTNIFALVNGVEEKKTSLLKMFSDKNYDFFINELNKAHKKSNDSYTSIESRLIELFSEGTEQILKQKLF</sequence>
<dbReference type="SUPFAM" id="SSF52490">
    <property type="entry name" value="Tubulin nucleotide-binding domain-like"/>
    <property type="match status" value="1"/>
</dbReference>
<dbReference type="EMBL" id="FOUZ01000008">
    <property type="protein sequence ID" value="SFN22403.1"/>
    <property type="molecule type" value="Genomic_DNA"/>
</dbReference>
<dbReference type="STRING" id="684065.SAMN05421738_108157"/>
<dbReference type="RefSeq" id="WP_092908393.1">
    <property type="nucleotide sequence ID" value="NZ_FOUZ01000008.1"/>
</dbReference>
<dbReference type="OrthoDB" id="844533at2"/>